<evidence type="ECO:0000256" key="9">
    <source>
        <dbReference type="PROSITE-ProRule" id="PRU00124"/>
    </source>
</evidence>
<evidence type="ECO:0000256" key="1">
    <source>
        <dbReference type="ARBA" id="ARBA00004167"/>
    </source>
</evidence>
<dbReference type="PROSITE" id="PS01209">
    <property type="entry name" value="LDLRA_1"/>
    <property type="match status" value="1"/>
</dbReference>
<dbReference type="InterPro" id="IPR050778">
    <property type="entry name" value="Cueball_EGF_LRP_Nidogen"/>
</dbReference>
<keyword evidence="8" id="KW-0325">Glycoprotein</keyword>
<reference evidence="14 15" key="1">
    <citation type="submission" date="2024-08" db="EMBL/GenBank/DDBJ databases">
        <authorList>
            <person name="Cucini C."/>
            <person name="Frati F."/>
        </authorList>
    </citation>
    <scope>NUCLEOTIDE SEQUENCE [LARGE SCALE GENOMIC DNA]</scope>
</reference>
<dbReference type="InterPro" id="IPR000033">
    <property type="entry name" value="LDLR_classB_rpt"/>
</dbReference>
<evidence type="ECO:0000256" key="2">
    <source>
        <dbReference type="ARBA" id="ARBA00022536"/>
    </source>
</evidence>
<dbReference type="InterPro" id="IPR002172">
    <property type="entry name" value="LDrepeatLR_classA_rpt"/>
</dbReference>
<feature type="repeat" description="LDL-receptor class B" evidence="10">
    <location>
        <begin position="457"/>
        <end position="499"/>
    </location>
</feature>
<proteinExistence type="predicted"/>
<feature type="region of interest" description="Disordered" evidence="11">
    <location>
        <begin position="1292"/>
        <end position="1322"/>
    </location>
</feature>
<feature type="domain" description="EGF-like" evidence="13">
    <location>
        <begin position="356"/>
        <end position="398"/>
    </location>
</feature>
<feature type="repeat" description="LDL-receptor class B" evidence="10">
    <location>
        <begin position="934"/>
        <end position="975"/>
    </location>
</feature>
<name>A0ABP1R1E8_9HEXA</name>
<dbReference type="SMART" id="SM00181">
    <property type="entry name" value="EGF"/>
    <property type="match status" value="4"/>
</dbReference>
<dbReference type="SUPFAM" id="SSF57196">
    <property type="entry name" value="EGF/Laminin"/>
    <property type="match status" value="1"/>
</dbReference>
<keyword evidence="4" id="KW-0677">Repeat</keyword>
<evidence type="ECO:0000256" key="12">
    <source>
        <dbReference type="SAM" id="Phobius"/>
    </source>
</evidence>
<evidence type="ECO:0000256" key="5">
    <source>
        <dbReference type="ARBA" id="ARBA00023136"/>
    </source>
</evidence>
<feature type="repeat" description="LDL-receptor class B" evidence="10">
    <location>
        <begin position="500"/>
        <end position="542"/>
    </location>
</feature>
<feature type="repeat" description="LDL-receptor class B" evidence="10">
    <location>
        <begin position="176"/>
        <end position="218"/>
    </location>
</feature>
<accession>A0ABP1R1E8</accession>
<dbReference type="Pfam" id="PF00058">
    <property type="entry name" value="Ldl_recept_b"/>
    <property type="match status" value="7"/>
</dbReference>
<evidence type="ECO:0000256" key="11">
    <source>
        <dbReference type="SAM" id="MobiDB-lite"/>
    </source>
</evidence>
<sequence length="1322" mass="146407">MKTSLHVMRSDGVNWKTLTTKQALTPMDLSVFSEQTHPNPVWGSRNPCLSSGCSHLCLLHSSPPYYKCACPIGIKLLPNSTSQCSPQITNFLIVARGSDIRRISLDTEDFTDVTIPLSGIKHVLAVDYHVESGYLFWTDDEATRIKKAKLDGSSQQIVIKDEIIHPDGLVVDWVAQNLYWTDAGTDRIEVSRLDGTFRKILVSRGLQEPRAISVDPAKGFLFWSDWGKKAKIERSLLDGSERAQVVNEDIYWPNGIALDLQLEKIYWSDAKADRIEVCGYDGSGRRTVLQDDLPHIFGIALLGEHIYWTDWQRRSLERADKRTGQNRKTIKEPFTDPMGIKGVNVEEGRMWNVSNPCKGSNGGCKHLCFYKPGPDAKEQYICACSSGYELSSDGKSCSIPDAFLVFSRDGDLHRISLNRTAASRSGGGDSAAGSIDDVIPVSKVKAASALDFDTVESRIYWSDTKIKAIFRAFMNGSETEKVIEFGVAHPEGIAVDWLSRNIYWTDLERNRIEVAKLNGEHRRTVLWTEVDSPKSIVLHPAKGWMYYALWRTQNPTIEKAALDGGKRQLFVGRVGRANGLTIDLEESFLYWTDIDQMIIERCSLDDPLRTRQIIQPARNGFKPFSLAQYQEYIYWSDMSSQTIQRAHKQSVNVFEGTTEKPQKLADALNIIDMAIYHKLKQVGWNPCAVSNCSHLCFSVPSGGGSGGGGNSGSGGKDRASGTVAQCGCPTHYTLSPDGTSCQPPREYLLFSSGATISRLILDTPDCRDAVVMGGQSQKQRGISAIAWDGHLRNIYWIDAKTQEIRKAGEHGEGAQSLFHYLDEVFKAYDLLFDPVRQTLFWTCENYNSINVTDPSGKNLGSILSGSGNVGGDDNDDGGGDTRPRLLALHPYTSYLYFTNEGGRIERVKVDGMHRQIIVQGGHSIAGLAVDFIEGFLYWSDGGSRRIEMSDLDGRNRKVLIGGLDQPSSISVMGRFVYWIEDRGGVERVNKYTGDERKTALPRMERANYIVFINDSNIIADNHNSPYSNCDNRCSHICVDNECSCFEGFVISMEDRRTCGFRLPCGPHEFACSRGKIGCIPHQHKCNGKAECADGSDEIDCQEECDFRCPCEGGCFKPTCLRKQEVCDGKPDCPGSGYDESELACQQKADKNGINSYDEKGYSAHTSPLTTVLMPILIILGVILGAVTWYCVRTRQNHTPFSEECTDPLNAPGTTMTTVNTADTLHQFASNGSSSIGSSPYCELLVPHPSPATEVRSFCCHGNYAMYYKSVEPAPPPTPCSTDVCDNSDIYAFAPPPSPHTSSPHSTIRSYPPYPPPPSPDLA</sequence>
<dbReference type="EMBL" id="CAXLJM020000053">
    <property type="protein sequence ID" value="CAL8117209.1"/>
    <property type="molecule type" value="Genomic_DNA"/>
</dbReference>
<evidence type="ECO:0000313" key="15">
    <source>
        <dbReference type="Proteomes" id="UP001642540"/>
    </source>
</evidence>
<dbReference type="PANTHER" id="PTHR46513:SF41">
    <property type="entry name" value="LOW-DENSITY LIPOPROTEIN RECEPTOR-RELATED PROTEIN"/>
    <property type="match status" value="1"/>
</dbReference>
<evidence type="ECO:0000256" key="3">
    <source>
        <dbReference type="ARBA" id="ARBA00022583"/>
    </source>
</evidence>
<evidence type="ECO:0000256" key="4">
    <source>
        <dbReference type="ARBA" id="ARBA00022737"/>
    </source>
</evidence>
<dbReference type="SUPFAM" id="SSF57424">
    <property type="entry name" value="LDL receptor-like module"/>
    <property type="match status" value="1"/>
</dbReference>
<evidence type="ECO:0000259" key="13">
    <source>
        <dbReference type="SMART" id="SM00181"/>
    </source>
</evidence>
<dbReference type="PANTHER" id="PTHR46513">
    <property type="entry name" value="VITELLOGENIN RECEPTOR-LIKE PROTEIN-RELATED-RELATED"/>
    <property type="match status" value="1"/>
</dbReference>
<keyword evidence="3" id="KW-0254">Endocytosis</keyword>
<comment type="caution">
    <text evidence="9">Lacks conserved residue(s) required for the propagation of feature annotation.</text>
</comment>
<dbReference type="CDD" id="cd00112">
    <property type="entry name" value="LDLa"/>
    <property type="match status" value="1"/>
</dbReference>
<feature type="repeat" description="LDL-receptor class B" evidence="10">
    <location>
        <begin position="133"/>
        <end position="175"/>
    </location>
</feature>
<feature type="repeat" description="LDL-receptor class B" evidence="10">
    <location>
        <begin position="263"/>
        <end position="305"/>
    </location>
</feature>
<dbReference type="Pfam" id="PF00057">
    <property type="entry name" value="Ldl_recept_a"/>
    <property type="match status" value="1"/>
</dbReference>
<keyword evidence="12" id="KW-1133">Transmembrane helix</keyword>
<keyword evidence="6 9" id="KW-1015">Disulfide bond</keyword>
<organism evidence="14 15">
    <name type="scientific">Orchesella dallaii</name>
    <dbReference type="NCBI Taxonomy" id="48710"/>
    <lineage>
        <taxon>Eukaryota</taxon>
        <taxon>Metazoa</taxon>
        <taxon>Ecdysozoa</taxon>
        <taxon>Arthropoda</taxon>
        <taxon>Hexapoda</taxon>
        <taxon>Collembola</taxon>
        <taxon>Entomobryomorpha</taxon>
        <taxon>Entomobryoidea</taxon>
        <taxon>Orchesellidae</taxon>
        <taxon>Orchesellinae</taxon>
        <taxon>Orchesella</taxon>
    </lineage>
</organism>
<evidence type="ECO:0000256" key="7">
    <source>
        <dbReference type="ARBA" id="ARBA00023170"/>
    </source>
</evidence>
<comment type="subcellular location">
    <subcellularLocation>
        <location evidence="1">Membrane</location>
        <topology evidence="1">Single-pass membrane protein</topology>
    </subcellularLocation>
</comment>
<dbReference type="PRINTS" id="PR00261">
    <property type="entry name" value="LDLRECEPTOR"/>
</dbReference>
<dbReference type="SMART" id="SM00135">
    <property type="entry name" value="LY"/>
    <property type="match status" value="15"/>
</dbReference>
<comment type="caution">
    <text evidence="14">The sequence shown here is derived from an EMBL/GenBank/DDBJ whole genome shotgun (WGS) entry which is preliminary data.</text>
</comment>
<protein>
    <recommendedName>
        <fullName evidence="13">EGF-like domain-containing protein</fullName>
    </recommendedName>
</protein>
<feature type="repeat" description="LDL-receptor class B" evidence="10">
    <location>
        <begin position="219"/>
        <end position="262"/>
    </location>
</feature>
<dbReference type="InterPro" id="IPR000742">
    <property type="entry name" value="EGF"/>
</dbReference>
<feature type="domain" description="EGF-like" evidence="13">
    <location>
        <begin position="1028"/>
        <end position="1059"/>
    </location>
</feature>
<evidence type="ECO:0000313" key="14">
    <source>
        <dbReference type="EMBL" id="CAL8117209.1"/>
    </source>
</evidence>
<feature type="transmembrane region" description="Helical" evidence="12">
    <location>
        <begin position="1171"/>
        <end position="1191"/>
    </location>
</feature>
<dbReference type="PROSITE" id="PS51120">
    <property type="entry name" value="LDLRB"/>
    <property type="match status" value="7"/>
</dbReference>
<dbReference type="InterPro" id="IPR023415">
    <property type="entry name" value="LDLR_class-A_CS"/>
</dbReference>
<dbReference type="Gene3D" id="2.120.10.30">
    <property type="entry name" value="TolB, C-terminal domain"/>
    <property type="match status" value="4"/>
</dbReference>
<feature type="domain" description="EGF-like" evidence="13">
    <location>
        <begin position="686"/>
        <end position="742"/>
    </location>
</feature>
<evidence type="ECO:0000256" key="10">
    <source>
        <dbReference type="PROSITE-ProRule" id="PRU00461"/>
    </source>
</evidence>
<keyword evidence="7" id="KW-0675">Receptor</keyword>
<feature type="region of interest" description="Disordered" evidence="11">
    <location>
        <begin position="862"/>
        <end position="881"/>
    </location>
</feature>
<evidence type="ECO:0000256" key="6">
    <source>
        <dbReference type="ARBA" id="ARBA00023157"/>
    </source>
</evidence>
<evidence type="ECO:0000256" key="8">
    <source>
        <dbReference type="ARBA" id="ARBA00023180"/>
    </source>
</evidence>
<dbReference type="Gene3D" id="4.10.400.10">
    <property type="entry name" value="Low-density Lipoprotein Receptor"/>
    <property type="match status" value="1"/>
</dbReference>
<dbReference type="InterPro" id="IPR011042">
    <property type="entry name" value="6-blade_b-propeller_TolB-like"/>
</dbReference>
<keyword evidence="12" id="KW-0812">Transmembrane</keyword>
<feature type="compositionally biased region" description="Pro residues" evidence="11">
    <location>
        <begin position="1311"/>
        <end position="1322"/>
    </location>
</feature>
<gene>
    <name evidence="14" type="ORF">ODALV1_LOCUS17584</name>
</gene>
<dbReference type="InterPro" id="IPR036055">
    <property type="entry name" value="LDL_receptor-like_sf"/>
</dbReference>
<dbReference type="SMART" id="SM00192">
    <property type="entry name" value="LDLa"/>
    <property type="match status" value="2"/>
</dbReference>
<keyword evidence="15" id="KW-1185">Reference proteome</keyword>
<feature type="disulfide bond" evidence="9">
    <location>
        <begin position="1085"/>
        <end position="1100"/>
    </location>
</feature>
<feature type="compositionally biased region" description="Low complexity" evidence="11">
    <location>
        <begin position="1299"/>
        <end position="1310"/>
    </location>
</feature>
<dbReference type="Pfam" id="PF14670">
    <property type="entry name" value="FXa_inhibition"/>
    <property type="match status" value="1"/>
</dbReference>
<dbReference type="SUPFAM" id="SSF63825">
    <property type="entry name" value="YWTD domain"/>
    <property type="match status" value="3"/>
</dbReference>
<dbReference type="Proteomes" id="UP001642540">
    <property type="component" value="Unassembled WGS sequence"/>
</dbReference>
<dbReference type="PROSITE" id="PS50068">
    <property type="entry name" value="LDLRA_2"/>
    <property type="match status" value="1"/>
</dbReference>
<keyword evidence="5 12" id="KW-0472">Membrane</keyword>
<keyword evidence="2" id="KW-0245">EGF-like domain</keyword>
<feature type="domain" description="EGF-like" evidence="13">
    <location>
        <begin position="47"/>
        <end position="85"/>
    </location>
</feature>